<comment type="caution">
    <text evidence="17">The sequence shown here is derived from an EMBL/GenBank/DDBJ whole genome shotgun (WGS) entry which is preliminary data.</text>
</comment>
<dbReference type="EMBL" id="MATO01000030">
    <property type="protein sequence ID" value="OCS91252.1"/>
    <property type="molecule type" value="Genomic_DNA"/>
</dbReference>
<keyword evidence="7 15" id="KW-0812">Transmembrane</keyword>
<keyword evidence="18" id="KW-1185">Reference proteome</keyword>
<dbReference type="InterPro" id="IPR005467">
    <property type="entry name" value="His_kinase_dom"/>
</dbReference>
<dbReference type="EC" id="2.7.13.3" evidence="3"/>
<dbReference type="InterPro" id="IPR050398">
    <property type="entry name" value="HssS/ArlS-like"/>
</dbReference>
<keyword evidence="11 15" id="KW-1133">Transmembrane helix</keyword>
<evidence type="ECO:0000256" key="12">
    <source>
        <dbReference type="ARBA" id="ARBA00023012"/>
    </source>
</evidence>
<dbReference type="OrthoDB" id="368131at2"/>
<dbReference type="InterPro" id="IPR003594">
    <property type="entry name" value="HATPase_dom"/>
</dbReference>
<evidence type="ECO:0000256" key="1">
    <source>
        <dbReference type="ARBA" id="ARBA00000085"/>
    </source>
</evidence>
<keyword evidence="9" id="KW-0418">Kinase</keyword>
<keyword evidence="5" id="KW-0597">Phosphoprotein</keyword>
<keyword evidence="8" id="KW-0547">Nucleotide-binding</keyword>
<dbReference type="GO" id="GO:0005524">
    <property type="term" value="F:ATP binding"/>
    <property type="evidence" value="ECO:0007669"/>
    <property type="project" value="UniProtKB-KW"/>
</dbReference>
<evidence type="ECO:0000256" key="4">
    <source>
        <dbReference type="ARBA" id="ARBA00022475"/>
    </source>
</evidence>
<feature type="transmembrane region" description="Helical" evidence="15">
    <location>
        <begin position="9"/>
        <end position="33"/>
    </location>
</feature>
<keyword evidence="4" id="KW-1003">Cell membrane</keyword>
<comment type="subcellular location">
    <subcellularLocation>
        <location evidence="2">Cell membrane</location>
        <topology evidence="2">Multi-pass membrane protein</topology>
    </subcellularLocation>
</comment>
<dbReference type="PRINTS" id="PR00344">
    <property type="entry name" value="BCTRLSENSOR"/>
</dbReference>
<organism evidence="17 18">
    <name type="scientific">Caryophanon latum</name>
    <dbReference type="NCBI Taxonomy" id="33977"/>
    <lineage>
        <taxon>Bacteria</taxon>
        <taxon>Bacillati</taxon>
        <taxon>Bacillota</taxon>
        <taxon>Bacilli</taxon>
        <taxon>Bacillales</taxon>
        <taxon>Caryophanaceae</taxon>
        <taxon>Caryophanon</taxon>
    </lineage>
</organism>
<dbReference type="Gene3D" id="1.10.287.130">
    <property type="match status" value="1"/>
</dbReference>
<dbReference type="GO" id="GO:0000155">
    <property type="term" value="F:phosphorelay sensor kinase activity"/>
    <property type="evidence" value="ECO:0007669"/>
    <property type="project" value="InterPro"/>
</dbReference>
<dbReference type="Proteomes" id="UP000093482">
    <property type="component" value="Unassembled WGS sequence"/>
</dbReference>
<dbReference type="Gene3D" id="3.30.565.10">
    <property type="entry name" value="Histidine kinase-like ATPase, C-terminal domain"/>
    <property type="match status" value="1"/>
</dbReference>
<evidence type="ECO:0000256" key="11">
    <source>
        <dbReference type="ARBA" id="ARBA00022989"/>
    </source>
</evidence>
<feature type="coiled-coil region" evidence="14">
    <location>
        <begin position="222"/>
        <end position="249"/>
    </location>
</feature>
<dbReference type="AlphaFoldDB" id="A0A1C0YVS3"/>
<keyword evidence="14" id="KW-0175">Coiled coil</keyword>
<proteinExistence type="predicted"/>
<dbReference type="RefSeq" id="WP_066463591.1">
    <property type="nucleotide sequence ID" value="NZ_MATO01000030.1"/>
</dbReference>
<keyword evidence="12" id="KW-0902">Two-component regulatory system</keyword>
<evidence type="ECO:0000313" key="17">
    <source>
        <dbReference type="EMBL" id="OCS91252.1"/>
    </source>
</evidence>
<keyword evidence="13 15" id="KW-0472">Membrane</keyword>
<keyword evidence="6" id="KW-0808">Transferase</keyword>
<evidence type="ECO:0000256" key="7">
    <source>
        <dbReference type="ARBA" id="ARBA00022692"/>
    </source>
</evidence>
<dbReference type="SUPFAM" id="SSF47384">
    <property type="entry name" value="Homodimeric domain of signal transducing histidine kinase"/>
    <property type="match status" value="1"/>
</dbReference>
<dbReference type="CDD" id="cd00082">
    <property type="entry name" value="HisKA"/>
    <property type="match status" value="1"/>
</dbReference>
<evidence type="ECO:0000256" key="6">
    <source>
        <dbReference type="ARBA" id="ARBA00022679"/>
    </source>
</evidence>
<dbReference type="SMART" id="SM00387">
    <property type="entry name" value="HATPase_c"/>
    <property type="match status" value="1"/>
</dbReference>
<evidence type="ECO:0000256" key="3">
    <source>
        <dbReference type="ARBA" id="ARBA00012438"/>
    </source>
</evidence>
<evidence type="ECO:0000256" key="10">
    <source>
        <dbReference type="ARBA" id="ARBA00022840"/>
    </source>
</evidence>
<name>A0A1C0YVS3_9BACL</name>
<dbReference type="GO" id="GO:0005886">
    <property type="term" value="C:plasma membrane"/>
    <property type="evidence" value="ECO:0007669"/>
    <property type="project" value="UniProtKB-SubCell"/>
</dbReference>
<dbReference type="InterPro" id="IPR036097">
    <property type="entry name" value="HisK_dim/P_sf"/>
</dbReference>
<evidence type="ECO:0000256" key="8">
    <source>
        <dbReference type="ARBA" id="ARBA00022741"/>
    </source>
</evidence>
<sequence length="457" mass="51856">MQLKLTRRFLLIVLAVFSVLLFMNALIFLYLLFQQNTQSIDTLQSPTIEQFTRQLDEHAIISDDGVTFPKAVTEQLTSFNAWLQVLDFSGNVVSSFNVPDDILTTYRPVDIVQSYRYQEQFDTTTFFGDGAQYNYIVGVVNADLERIVLTYETTNLLDVMRKLFIIIAIINVAIIVIAGWVFSRPLTKPIARIIDAIQLLETKQPLPVQKKSGLYAPVFNNLQSVSHNLAQAEAERLKLERMREEWISNVSHDLKTPLASIRGYAELLNTYELTADERLDYAQTIERQANHMKNLLDDFNLTMRLRNQQLPMERIPVNFVSFVRELVIDLLNDPNAASYNIEFDAPDKAIEKHIDAHYMRRALLNFLYNAITHNDANVTLRITIDDAGQLTIADDGKGIAAHDVEHIFERYYRGTNTATIEGTGLGMAIARDIIEAHDGSVLLHSEQGVGTTVTITL</sequence>
<dbReference type="PROSITE" id="PS50109">
    <property type="entry name" value="HIS_KIN"/>
    <property type="match status" value="1"/>
</dbReference>
<evidence type="ECO:0000256" key="14">
    <source>
        <dbReference type="SAM" id="Coils"/>
    </source>
</evidence>
<feature type="transmembrane region" description="Helical" evidence="15">
    <location>
        <begin position="163"/>
        <end position="182"/>
    </location>
</feature>
<dbReference type="Pfam" id="PF00512">
    <property type="entry name" value="HisKA"/>
    <property type="match status" value="1"/>
</dbReference>
<dbReference type="SUPFAM" id="SSF55874">
    <property type="entry name" value="ATPase domain of HSP90 chaperone/DNA topoisomerase II/histidine kinase"/>
    <property type="match status" value="1"/>
</dbReference>
<reference evidence="17 18" key="1">
    <citation type="submission" date="2016-07" db="EMBL/GenBank/DDBJ databases">
        <title>Caryophanon latum genome sequencing.</title>
        <authorList>
            <person name="Verma A."/>
            <person name="Pal Y."/>
            <person name="Krishnamurthi S."/>
        </authorList>
    </citation>
    <scope>NUCLEOTIDE SEQUENCE [LARGE SCALE GENOMIC DNA]</scope>
    <source>
        <strain evidence="17 18">DSM 14151</strain>
    </source>
</reference>
<dbReference type="PANTHER" id="PTHR45528">
    <property type="entry name" value="SENSOR HISTIDINE KINASE CPXA"/>
    <property type="match status" value="1"/>
</dbReference>
<evidence type="ECO:0000313" key="18">
    <source>
        <dbReference type="Proteomes" id="UP000093482"/>
    </source>
</evidence>
<dbReference type="InterPro" id="IPR003661">
    <property type="entry name" value="HisK_dim/P_dom"/>
</dbReference>
<accession>A0A1C0YVS3</accession>
<evidence type="ECO:0000256" key="2">
    <source>
        <dbReference type="ARBA" id="ARBA00004651"/>
    </source>
</evidence>
<evidence type="ECO:0000256" key="13">
    <source>
        <dbReference type="ARBA" id="ARBA00023136"/>
    </source>
</evidence>
<evidence type="ECO:0000256" key="9">
    <source>
        <dbReference type="ARBA" id="ARBA00022777"/>
    </source>
</evidence>
<evidence type="ECO:0000256" key="15">
    <source>
        <dbReference type="SAM" id="Phobius"/>
    </source>
</evidence>
<protein>
    <recommendedName>
        <fullName evidence="3">histidine kinase</fullName>
        <ecNumber evidence="3">2.7.13.3</ecNumber>
    </recommendedName>
</protein>
<feature type="domain" description="Histidine kinase" evidence="16">
    <location>
        <begin position="249"/>
        <end position="457"/>
    </location>
</feature>
<dbReference type="InterPro" id="IPR004358">
    <property type="entry name" value="Sig_transdc_His_kin-like_C"/>
</dbReference>
<dbReference type="Pfam" id="PF02518">
    <property type="entry name" value="HATPase_c"/>
    <property type="match status" value="1"/>
</dbReference>
<dbReference type="SMART" id="SM00388">
    <property type="entry name" value="HisKA"/>
    <property type="match status" value="1"/>
</dbReference>
<evidence type="ECO:0000256" key="5">
    <source>
        <dbReference type="ARBA" id="ARBA00022553"/>
    </source>
</evidence>
<dbReference type="PANTHER" id="PTHR45528:SF1">
    <property type="entry name" value="SENSOR HISTIDINE KINASE CPXA"/>
    <property type="match status" value="1"/>
</dbReference>
<dbReference type="CDD" id="cd00075">
    <property type="entry name" value="HATPase"/>
    <property type="match status" value="1"/>
</dbReference>
<comment type="catalytic activity">
    <reaction evidence="1">
        <text>ATP + protein L-histidine = ADP + protein N-phospho-L-histidine.</text>
        <dbReference type="EC" id="2.7.13.3"/>
    </reaction>
</comment>
<gene>
    <name evidence="17" type="ORF">A6K76_09590</name>
</gene>
<evidence type="ECO:0000259" key="16">
    <source>
        <dbReference type="PROSITE" id="PS50109"/>
    </source>
</evidence>
<keyword evidence="10" id="KW-0067">ATP-binding</keyword>
<dbReference type="InterPro" id="IPR036890">
    <property type="entry name" value="HATPase_C_sf"/>
</dbReference>